<sequence>MDRTTTTTTTTTAMDTDAALLRLVWLASPALPVGGFSYSEGLEAAVEHGLVRDEQSAGDWLVDQLHLTLARGDLAVVAAVARDPRRAAELDAWVRQTRETGELRQQGEQMGKSLADWQRSVGWVAEGTVGWVAEGTPALDRGSAGVASRTQPTAHTYPVAFALAAHATGAAVRPIALTYAFAWSENMMQAAIKAVPLGQSAGQRILKRLAGDIPSAVDHALALGDDGRQSFTPMLAILSARHEIQYSRLFRS</sequence>
<keyword evidence="3" id="KW-0963">Cytoplasm</keyword>
<dbReference type="AlphaFoldDB" id="A0A923MTI3"/>
<dbReference type="GO" id="GO:0005737">
    <property type="term" value="C:cytoplasm"/>
    <property type="evidence" value="ECO:0007669"/>
    <property type="project" value="UniProtKB-SubCell"/>
</dbReference>
<dbReference type="Proteomes" id="UP000608513">
    <property type="component" value="Unassembled WGS sequence"/>
</dbReference>
<keyword evidence="1 3" id="KW-0996">Nickel insertion</keyword>
<comment type="similarity">
    <text evidence="3">Belongs to the UreF family.</text>
</comment>
<dbReference type="GO" id="GO:0016151">
    <property type="term" value="F:nickel cation binding"/>
    <property type="evidence" value="ECO:0007669"/>
    <property type="project" value="UniProtKB-UniRule"/>
</dbReference>
<dbReference type="PANTHER" id="PTHR33620:SF1">
    <property type="entry name" value="UREASE ACCESSORY PROTEIN F"/>
    <property type="match status" value="1"/>
</dbReference>
<organism evidence="4 5">
    <name type="scientific">Ramlibacter cellulosilyticus</name>
    <dbReference type="NCBI Taxonomy" id="2764187"/>
    <lineage>
        <taxon>Bacteria</taxon>
        <taxon>Pseudomonadati</taxon>
        <taxon>Pseudomonadota</taxon>
        <taxon>Betaproteobacteria</taxon>
        <taxon>Burkholderiales</taxon>
        <taxon>Comamonadaceae</taxon>
        <taxon>Ramlibacter</taxon>
    </lineage>
</organism>
<proteinExistence type="inferred from homology"/>
<dbReference type="HAMAP" id="MF_01385">
    <property type="entry name" value="UreF"/>
    <property type="match status" value="1"/>
</dbReference>
<dbReference type="InterPro" id="IPR002639">
    <property type="entry name" value="UreF"/>
</dbReference>
<comment type="subunit">
    <text evidence="3">UreD, UreF and UreG form a complex that acts as a GTP-hydrolysis-dependent molecular chaperone, activating the urease apoprotein by helping to assemble the nickel containing metallocenter of UreC. The UreE protein probably delivers the nickel.</text>
</comment>
<name>A0A923MTI3_9BURK</name>
<evidence type="ECO:0000313" key="4">
    <source>
        <dbReference type="EMBL" id="MBC5783889.1"/>
    </source>
</evidence>
<reference evidence="4" key="1">
    <citation type="submission" date="2020-08" db="EMBL/GenBank/DDBJ databases">
        <title>Ramlibacter sp. USB13 16S ribosomal RNA gene genome sequencing and assembly.</title>
        <authorList>
            <person name="Kang M."/>
        </authorList>
    </citation>
    <scope>NUCLEOTIDE SEQUENCE</scope>
    <source>
        <strain evidence="4">USB13</strain>
    </source>
</reference>
<evidence type="ECO:0000256" key="2">
    <source>
        <dbReference type="ARBA" id="ARBA00023186"/>
    </source>
</evidence>
<dbReference type="PANTHER" id="PTHR33620">
    <property type="entry name" value="UREASE ACCESSORY PROTEIN F"/>
    <property type="match status" value="1"/>
</dbReference>
<protein>
    <recommendedName>
        <fullName evidence="3">Urease accessory protein UreF</fullName>
    </recommendedName>
</protein>
<dbReference type="Pfam" id="PF01730">
    <property type="entry name" value="UreF"/>
    <property type="match status" value="1"/>
</dbReference>
<keyword evidence="5" id="KW-1185">Reference proteome</keyword>
<accession>A0A923MTI3</accession>
<comment type="caution">
    <text evidence="4">The sequence shown here is derived from an EMBL/GenBank/DDBJ whole genome shotgun (WGS) entry which is preliminary data.</text>
</comment>
<dbReference type="InterPro" id="IPR038277">
    <property type="entry name" value="UreF_sf"/>
</dbReference>
<evidence type="ECO:0000313" key="5">
    <source>
        <dbReference type="Proteomes" id="UP000608513"/>
    </source>
</evidence>
<keyword evidence="2 3" id="KW-0143">Chaperone</keyword>
<gene>
    <name evidence="3" type="primary">ureF</name>
    <name evidence="4" type="ORF">H8N03_13110</name>
</gene>
<evidence type="ECO:0000256" key="1">
    <source>
        <dbReference type="ARBA" id="ARBA00022988"/>
    </source>
</evidence>
<comment type="subcellular location">
    <subcellularLocation>
        <location evidence="3">Cytoplasm</location>
    </subcellularLocation>
</comment>
<dbReference type="PIRSF" id="PIRSF009467">
    <property type="entry name" value="Ureas_acces_UreF"/>
    <property type="match status" value="1"/>
</dbReference>
<evidence type="ECO:0000256" key="3">
    <source>
        <dbReference type="HAMAP-Rule" id="MF_01385"/>
    </source>
</evidence>
<dbReference type="EMBL" id="JACORT010000005">
    <property type="protein sequence ID" value="MBC5783889.1"/>
    <property type="molecule type" value="Genomic_DNA"/>
</dbReference>
<dbReference type="Gene3D" id="1.10.4190.10">
    <property type="entry name" value="Urease accessory protein UreF"/>
    <property type="match status" value="1"/>
</dbReference>
<comment type="function">
    <text evidence="3">Required for maturation of urease via the functional incorporation of the urease nickel metallocenter.</text>
</comment>